<accession>E2NA19</accession>
<dbReference type="HOGENOM" id="CLU_3179892_0_0_10"/>
<reference evidence="1 2" key="1">
    <citation type="submission" date="2008-12" db="EMBL/GenBank/DDBJ databases">
        <authorList>
            <person name="Fulton L."/>
            <person name="Clifton S."/>
            <person name="Fulton B."/>
            <person name="Xu J."/>
            <person name="Minx P."/>
            <person name="Pepin K.H."/>
            <person name="Johnson M."/>
            <person name="Bhonagiri V."/>
            <person name="Nash W.E."/>
            <person name="Mardis E.R."/>
            <person name="Wilson R.K."/>
        </authorList>
    </citation>
    <scope>NUCLEOTIDE SEQUENCE [LARGE SCALE GENOMIC DNA]</scope>
    <source>
        <strain evidence="1 2">DSM 14838</strain>
    </source>
</reference>
<dbReference type="AlphaFoldDB" id="E2NA19"/>
<reference evidence="1 2" key="2">
    <citation type="submission" date="2009-01" db="EMBL/GenBank/DDBJ databases">
        <title>Draft genome sequence of Bacteroides cellulosilyticus (DSM 14838).</title>
        <authorList>
            <person name="Sudarsanam P."/>
            <person name="Ley R."/>
            <person name="Guruge J."/>
            <person name="Turnbaugh P.J."/>
            <person name="Mahowald M."/>
            <person name="Liep D."/>
            <person name="Gordon J."/>
        </authorList>
    </citation>
    <scope>NUCLEOTIDE SEQUENCE [LARGE SCALE GENOMIC DNA]</scope>
    <source>
        <strain evidence="1 2">DSM 14838</strain>
    </source>
</reference>
<evidence type="ECO:0000313" key="2">
    <source>
        <dbReference type="Proteomes" id="UP000003711"/>
    </source>
</evidence>
<comment type="caution">
    <text evidence="1">The sequence shown here is derived from an EMBL/GenBank/DDBJ whole genome shotgun (WGS) entry which is preliminary data.</text>
</comment>
<organism evidence="1 2">
    <name type="scientific">Bacteroides cellulosilyticus DSM 14838</name>
    <dbReference type="NCBI Taxonomy" id="537012"/>
    <lineage>
        <taxon>Bacteria</taxon>
        <taxon>Pseudomonadati</taxon>
        <taxon>Bacteroidota</taxon>
        <taxon>Bacteroidia</taxon>
        <taxon>Bacteroidales</taxon>
        <taxon>Bacteroidaceae</taxon>
        <taxon>Bacteroides</taxon>
    </lineage>
</organism>
<dbReference type="EMBL" id="ACCH01000105">
    <property type="protein sequence ID" value="EEF91241.1"/>
    <property type="molecule type" value="Genomic_DNA"/>
</dbReference>
<protein>
    <submittedName>
        <fullName evidence="1">Uncharacterized protein</fullName>
    </submittedName>
</protein>
<gene>
    <name evidence="1" type="ORF">BACCELL_01117</name>
</gene>
<sequence length="46" mass="5436">MPTNSPMHLQTETLRTDYAEFHGISKRKIREIPRLFIPYLKSNCAM</sequence>
<dbReference type="Proteomes" id="UP000003711">
    <property type="component" value="Unassembled WGS sequence"/>
</dbReference>
<name>E2NA19_9BACE</name>
<evidence type="ECO:0000313" key="1">
    <source>
        <dbReference type="EMBL" id="EEF91241.1"/>
    </source>
</evidence>
<proteinExistence type="predicted"/>